<evidence type="ECO:0000313" key="3">
    <source>
        <dbReference type="Proteomes" id="UP000185746"/>
    </source>
</evidence>
<evidence type="ECO:0008006" key="4">
    <source>
        <dbReference type="Google" id="ProtNLM"/>
    </source>
</evidence>
<keyword evidence="1" id="KW-0472">Membrane</keyword>
<organism evidence="2 3">
    <name type="scientific">Sporosarcina ureilytica</name>
    <dbReference type="NCBI Taxonomy" id="298596"/>
    <lineage>
        <taxon>Bacteria</taxon>
        <taxon>Bacillati</taxon>
        <taxon>Bacillota</taxon>
        <taxon>Bacilli</taxon>
        <taxon>Bacillales</taxon>
        <taxon>Caryophanaceae</taxon>
        <taxon>Sporosarcina</taxon>
    </lineage>
</organism>
<accession>A0A1D8JJC2</accession>
<feature type="transmembrane region" description="Helical" evidence="1">
    <location>
        <begin position="156"/>
        <end position="181"/>
    </location>
</feature>
<feature type="transmembrane region" description="Helical" evidence="1">
    <location>
        <begin position="81"/>
        <end position="103"/>
    </location>
</feature>
<dbReference type="EMBL" id="CP017560">
    <property type="protein sequence ID" value="AOV08807.1"/>
    <property type="molecule type" value="Genomic_DNA"/>
</dbReference>
<feature type="transmembrane region" description="Helical" evidence="1">
    <location>
        <begin position="33"/>
        <end position="52"/>
    </location>
</feature>
<feature type="transmembrane region" description="Helical" evidence="1">
    <location>
        <begin position="193"/>
        <end position="216"/>
    </location>
</feature>
<sequence>MFFNFTFRHFLTNPRRLAFELENSTMRGFWKRVILVFIASMMLFSLRSLWGVNTESLTPLMTTMSTADYTLARYASLFGSMFWSLLYVAFHLFGVAYVLSFIIGIPFKKLLPMQLLMTSLLLIEKALVFLVFYMTGTATNVSFLSFGPLAATFLELPFSIFFFNQLTLTTAMIIGYQYTYIRTATDISKKGRLLFTLIAIHILMAIFTASIGLLPIESLFNSIVGGGAGHE</sequence>
<dbReference type="RefSeq" id="WP_075528971.1">
    <property type="nucleotide sequence ID" value="NZ_CP017560.1"/>
</dbReference>
<name>A0A1D8JJC2_9BACL</name>
<dbReference type="AlphaFoldDB" id="A0A1D8JJC2"/>
<protein>
    <recommendedName>
        <fullName evidence="4">Yip1 domain-containing protein</fullName>
    </recommendedName>
</protein>
<evidence type="ECO:0000313" key="2">
    <source>
        <dbReference type="EMBL" id="AOV08807.1"/>
    </source>
</evidence>
<reference evidence="2 3" key="1">
    <citation type="submission" date="2016-09" db="EMBL/GenBank/DDBJ databases">
        <title>Complete genome sequence of the Lysinibacillus sphaericus LMG 22257, a specie of Bacillus with ureolytic activity that can effectively biodeposit calcium carbonate.</title>
        <authorList>
            <person name="Yan W."/>
        </authorList>
    </citation>
    <scope>NUCLEOTIDE SEQUENCE [LARGE SCALE GENOMIC DNA]</scope>
    <source>
        <strain evidence="2 3">LMG 22257</strain>
    </source>
</reference>
<evidence type="ECO:0000256" key="1">
    <source>
        <dbReference type="SAM" id="Phobius"/>
    </source>
</evidence>
<keyword evidence="1" id="KW-0812">Transmembrane</keyword>
<keyword evidence="1" id="KW-1133">Transmembrane helix</keyword>
<gene>
    <name evidence="2" type="ORF">BI350_15475</name>
</gene>
<dbReference type="KEGG" id="surl:BI350_15475"/>
<proteinExistence type="predicted"/>
<dbReference type="Proteomes" id="UP000185746">
    <property type="component" value="Chromosome"/>
</dbReference>
<keyword evidence="3" id="KW-1185">Reference proteome</keyword>